<keyword evidence="2" id="KW-1185">Reference proteome</keyword>
<accession>A0A0E0HFH2</accession>
<proteinExistence type="predicted"/>
<dbReference type="Gramene" id="ONIVA05G19870.1">
    <property type="protein sequence ID" value="ONIVA05G19870.1"/>
    <property type="gene ID" value="ONIVA05G19870"/>
</dbReference>
<dbReference type="AlphaFoldDB" id="A0A0E0HFH2"/>
<reference evidence="1" key="2">
    <citation type="submission" date="2018-04" db="EMBL/GenBank/DDBJ databases">
        <title>OnivRS2 (Oryza nivara Reference Sequence Version 2).</title>
        <authorList>
            <person name="Zhang J."/>
            <person name="Kudrna D."/>
            <person name="Lee S."/>
            <person name="Talag J."/>
            <person name="Rajasekar S."/>
            <person name="Welchert J."/>
            <person name="Hsing Y.-I."/>
            <person name="Wing R.A."/>
        </authorList>
    </citation>
    <scope>NUCLEOTIDE SEQUENCE [LARGE SCALE GENOMIC DNA]</scope>
    <source>
        <strain evidence="1">SL10</strain>
    </source>
</reference>
<dbReference type="HOGENOM" id="CLU_106038_0_0_1"/>
<reference evidence="1" key="1">
    <citation type="submission" date="2015-04" db="UniProtKB">
        <authorList>
            <consortium name="EnsemblPlants"/>
        </authorList>
    </citation>
    <scope>IDENTIFICATION</scope>
    <source>
        <strain evidence="1">SL10</strain>
    </source>
</reference>
<dbReference type="OMA" id="HAVPHLN"/>
<dbReference type="eggNOG" id="ENOG502R4UX">
    <property type="taxonomic scope" value="Eukaryota"/>
</dbReference>
<protein>
    <submittedName>
        <fullName evidence="1">Uncharacterized protein</fullName>
    </submittedName>
</protein>
<evidence type="ECO:0000313" key="2">
    <source>
        <dbReference type="Proteomes" id="UP000006591"/>
    </source>
</evidence>
<evidence type="ECO:0000313" key="1">
    <source>
        <dbReference type="EnsemblPlants" id="ONIVA05G19870.1"/>
    </source>
</evidence>
<dbReference type="EnsemblPlants" id="ONIVA05G19870.1">
    <property type="protein sequence ID" value="ONIVA05G19870.1"/>
    <property type="gene ID" value="ONIVA05G19870"/>
</dbReference>
<sequence length="269" mass="29246">MGQEFVLEKPNLHVANRTYSSGKIFRVSGFQQVICQNMEPCLLNLVELCHQFFRDAPVKYVNVLPCPHLIVALWEHALSHLNTPAKSNLSRTFLQLLGNGNHSRMAQNVLRDGPVIDVNVLLDPLLVGALREHAVPHLNPPPATCAGVFPSFSAVETTTGCASTLPTAFTDAVPGEPNGDEGEVQSWNLRSLVCCHTGWHSTWSTAGGTRATASRSSSFLLEKLLTPMARALPESWSFSIAAHVAGISVGRTFCPPKPAPFFILTGQWI</sequence>
<organism evidence="1">
    <name type="scientific">Oryza nivara</name>
    <name type="common">Indian wild rice</name>
    <name type="synonym">Oryza sativa f. spontanea</name>
    <dbReference type="NCBI Taxonomy" id="4536"/>
    <lineage>
        <taxon>Eukaryota</taxon>
        <taxon>Viridiplantae</taxon>
        <taxon>Streptophyta</taxon>
        <taxon>Embryophyta</taxon>
        <taxon>Tracheophyta</taxon>
        <taxon>Spermatophyta</taxon>
        <taxon>Magnoliopsida</taxon>
        <taxon>Liliopsida</taxon>
        <taxon>Poales</taxon>
        <taxon>Poaceae</taxon>
        <taxon>BOP clade</taxon>
        <taxon>Oryzoideae</taxon>
        <taxon>Oryzeae</taxon>
        <taxon>Oryzinae</taxon>
        <taxon>Oryza</taxon>
    </lineage>
</organism>
<dbReference type="Proteomes" id="UP000006591">
    <property type="component" value="Chromosome 5"/>
</dbReference>
<name>A0A0E0HFH2_ORYNI</name>